<organism evidence="5 6">
    <name type="scientific">Stentor coeruleus</name>
    <dbReference type="NCBI Taxonomy" id="5963"/>
    <lineage>
        <taxon>Eukaryota</taxon>
        <taxon>Sar</taxon>
        <taxon>Alveolata</taxon>
        <taxon>Ciliophora</taxon>
        <taxon>Postciliodesmatophora</taxon>
        <taxon>Heterotrichea</taxon>
        <taxon>Heterotrichida</taxon>
        <taxon>Stentoridae</taxon>
        <taxon>Stentor</taxon>
    </lineage>
</organism>
<dbReference type="InterPro" id="IPR005822">
    <property type="entry name" value="Ribosomal_uL13"/>
</dbReference>
<gene>
    <name evidence="5" type="ORF">SteCoe_14934</name>
</gene>
<evidence type="ECO:0000313" key="5">
    <source>
        <dbReference type="EMBL" id="OMJ84012.1"/>
    </source>
</evidence>
<dbReference type="PANTHER" id="PTHR11545">
    <property type="entry name" value="RIBOSOMAL PROTEIN L13"/>
    <property type="match status" value="1"/>
</dbReference>
<dbReference type="PANTHER" id="PTHR11545:SF41">
    <property type="entry name" value="50S RIBOSOMAL PROTEIN L13, CHLOROPLASTIC"/>
    <property type="match status" value="1"/>
</dbReference>
<comment type="similarity">
    <text evidence="1">Belongs to the universal ribosomal protein uL13 family.</text>
</comment>
<dbReference type="GO" id="GO:0003735">
    <property type="term" value="F:structural constituent of ribosome"/>
    <property type="evidence" value="ECO:0007669"/>
    <property type="project" value="InterPro"/>
</dbReference>
<dbReference type="HAMAP" id="MF_01366">
    <property type="entry name" value="Ribosomal_uL13"/>
    <property type="match status" value="1"/>
</dbReference>
<feature type="region of interest" description="Disordered" evidence="4">
    <location>
        <begin position="36"/>
        <end position="55"/>
    </location>
</feature>
<evidence type="ECO:0000256" key="2">
    <source>
        <dbReference type="ARBA" id="ARBA00022980"/>
    </source>
</evidence>
<reference evidence="5 6" key="1">
    <citation type="submission" date="2016-11" db="EMBL/GenBank/DDBJ databases">
        <title>The macronuclear genome of Stentor coeruleus: a giant cell with tiny introns.</title>
        <authorList>
            <person name="Slabodnick M."/>
            <person name="Ruby J.G."/>
            <person name="Reiff S.B."/>
            <person name="Swart E.C."/>
            <person name="Gosai S."/>
            <person name="Prabakaran S."/>
            <person name="Witkowska E."/>
            <person name="Larue G.E."/>
            <person name="Fisher S."/>
            <person name="Freeman R.M."/>
            <person name="Gunawardena J."/>
            <person name="Chu W."/>
            <person name="Stover N.A."/>
            <person name="Gregory B.D."/>
            <person name="Nowacki M."/>
            <person name="Derisi J."/>
            <person name="Roy S.W."/>
            <person name="Marshall W.F."/>
            <person name="Sood P."/>
        </authorList>
    </citation>
    <scope>NUCLEOTIDE SEQUENCE [LARGE SCALE GENOMIC DNA]</scope>
    <source>
        <strain evidence="5">WM001</strain>
    </source>
</reference>
<evidence type="ECO:0000313" key="6">
    <source>
        <dbReference type="Proteomes" id="UP000187209"/>
    </source>
</evidence>
<dbReference type="Gene3D" id="3.90.1180.10">
    <property type="entry name" value="Ribosomal protein L13"/>
    <property type="match status" value="1"/>
</dbReference>
<evidence type="ECO:0008006" key="7">
    <source>
        <dbReference type="Google" id="ProtNLM"/>
    </source>
</evidence>
<proteinExistence type="inferred from homology"/>
<accession>A0A1R2C4Q9</accession>
<dbReference type="CDD" id="cd00392">
    <property type="entry name" value="Ribosomal_L13"/>
    <property type="match status" value="1"/>
</dbReference>
<protein>
    <recommendedName>
        <fullName evidence="7">Ribosomal protein L13</fullName>
    </recommendedName>
</protein>
<dbReference type="Proteomes" id="UP000187209">
    <property type="component" value="Unassembled WGS sequence"/>
</dbReference>
<dbReference type="GO" id="GO:0003729">
    <property type="term" value="F:mRNA binding"/>
    <property type="evidence" value="ECO:0007669"/>
    <property type="project" value="TreeGrafter"/>
</dbReference>
<keyword evidence="3" id="KW-0687">Ribonucleoprotein</keyword>
<dbReference type="Pfam" id="PF00572">
    <property type="entry name" value="Ribosomal_L13"/>
    <property type="match status" value="1"/>
</dbReference>
<comment type="caution">
    <text evidence="5">The sequence shown here is derived from an EMBL/GenBank/DDBJ whole genome shotgun (WGS) entry which is preliminary data.</text>
</comment>
<name>A0A1R2C4Q9_9CILI</name>
<dbReference type="InterPro" id="IPR005823">
    <property type="entry name" value="Ribosomal_uL13_bac-type"/>
</dbReference>
<dbReference type="GO" id="GO:0006412">
    <property type="term" value="P:translation"/>
    <property type="evidence" value="ECO:0007669"/>
    <property type="project" value="InterPro"/>
</dbReference>
<keyword evidence="6" id="KW-1185">Reference proteome</keyword>
<dbReference type="GO" id="GO:0017148">
    <property type="term" value="P:negative regulation of translation"/>
    <property type="evidence" value="ECO:0007669"/>
    <property type="project" value="TreeGrafter"/>
</dbReference>
<dbReference type="GO" id="GO:0005762">
    <property type="term" value="C:mitochondrial large ribosomal subunit"/>
    <property type="evidence" value="ECO:0007669"/>
    <property type="project" value="TreeGrafter"/>
</dbReference>
<evidence type="ECO:0000256" key="4">
    <source>
        <dbReference type="SAM" id="MobiDB-lite"/>
    </source>
</evidence>
<dbReference type="OrthoDB" id="311781at2759"/>
<sequence length="315" mass="37077">MALLSKIFRFCPGVLSRVRPIKTYWGHRDFDFSDDSDDGISTYGEKPDPQAPLPPGMKMDYEPIPTEYFYNLAGIQKPRAPQPSYMAIVKDQQVWHIFNASTITLGRMASKIAQLIQAKHRPNYTHDHLLSDEQADFIVVVNGKYPLLLGTKGKMKIYRHHTTYPGHLHELNIRQILSKACWKRVVEQAVGGMLPKNKLREKYMKRLYVFPEIYHNFDFLPQFVQRSAPDPNKVLAVEDFKDPKLKIVWAQDPENIPEELKHLKYEPEDLETPFHKRNPRPVPYNNREKKISAKYFRTLRRYKVFEHRAQKFEIK</sequence>
<evidence type="ECO:0000256" key="1">
    <source>
        <dbReference type="ARBA" id="ARBA00006227"/>
    </source>
</evidence>
<dbReference type="NCBIfam" id="TIGR01066">
    <property type="entry name" value="rplM_bact"/>
    <property type="match status" value="1"/>
</dbReference>
<dbReference type="AlphaFoldDB" id="A0A1R2C4Q9"/>
<keyword evidence="2" id="KW-0689">Ribosomal protein</keyword>
<dbReference type="InterPro" id="IPR036899">
    <property type="entry name" value="Ribosomal_uL13_sf"/>
</dbReference>
<evidence type="ECO:0000256" key="3">
    <source>
        <dbReference type="ARBA" id="ARBA00023274"/>
    </source>
</evidence>
<dbReference type="EMBL" id="MPUH01000283">
    <property type="protein sequence ID" value="OMJ84012.1"/>
    <property type="molecule type" value="Genomic_DNA"/>
</dbReference>
<dbReference type="SUPFAM" id="SSF52161">
    <property type="entry name" value="Ribosomal protein L13"/>
    <property type="match status" value="1"/>
</dbReference>